<dbReference type="CDD" id="cd01563">
    <property type="entry name" value="Thr-synth_1"/>
    <property type="match status" value="1"/>
</dbReference>
<protein>
    <submittedName>
        <fullName evidence="5">Threonine synthase</fullName>
    </submittedName>
</protein>
<comment type="cofactor">
    <cofactor evidence="1">
        <name>pyridoxal 5'-phosphate</name>
        <dbReference type="ChEBI" id="CHEBI:597326"/>
    </cofactor>
</comment>
<organism evidence="5 6">
    <name type="scientific">Handelsmanbacteria sp. (strain RIFCSPLOWO2_12_FULL_64_10)</name>
    <dbReference type="NCBI Taxonomy" id="1817868"/>
    <lineage>
        <taxon>Bacteria</taxon>
        <taxon>Candidatus Handelsmaniibacteriota</taxon>
    </lineage>
</organism>
<proteinExistence type="predicted"/>
<dbReference type="GO" id="GO:0030170">
    <property type="term" value="F:pyridoxal phosphate binding"/>
    <property type="evidence" value="ECO:0007669"/>
    <property type="project" value="InterPro"/>
</dbReference>
<evidence type="ECO:0000256" key="3">
    <source>
        <dbReference type="ARBA" id="ARBA00023239"/>
    </source>
</evidence>
<dbReference type="GO" id="GO:0004794">
    <property type="term" value="F:threonine deaminase activity"/>
    <property type="evidence" value="ECO:0007669"/>
    <property type="project" value="TreeGrafter"/>
</dbReference>
<evidence type="ECO:0000256" key="2">
    <source>
        <dbReference type="ARBA" id="ARBA00022898"/>
    </source>
</evidence>
<dbReference type="InterPro" id="IPR000634">
    <property type="entry name" value="Ser/Thr_deHydtase_PyrdxlP-BS"/>
</dbReference>
<dbReference type="PANTHER" id="PTHR48078:SF6">
    <property type="entry name" value="L-THREONINE DEHYDRATASE CATABOLIC TDCB"/>
    <property type="match status" value="1"/>
</dbReference>
<dbReference type="Gene3D" id="3.40.50.1100">
    <property type="match status" value="2"/>
</dbReference>
<dbReference type="GO" id="GO:0006567">
    <property type="term" value="P:L-threonine catabolic process"/>
    <property type="evidence" value="ECO:0007669"/>
    <property type="project" value="TreeGrafter"/>
</dbReference>
<dbReference type="AlphaFoldDB" id="A0A1F6CUV6"/>
<dbReference type="EMBL" id="MFKF01000131">
    <property type="protein sequence ID" value="OGG52870.1"/>
    <property type="molecule type" value="Genomic_DNA"/>
</dbReference>
<dbReference type="SUPFAM" id="SSF53686">
    <property type="entry name" value="Tryptophan synthase beta subunit-like PLP-dependent enzymes"/>
    <property type="match status" value="1"/>
</dbReference>
<dbReference type="GO" id="GO:0009097">
    <property type="term" value="P:isoleucine biosynthetic process"/>
    <property type="evidence" value="ECO:0007669"/>
    <property type="project" value="TreeGrafter"/>
</dbReference>
<evidence type="ECO:0000313" key="6">
    <source>
        <dbReference type="Proteomes" id="UP000178606"/>
    </source>
</evidence>
<keyword evidence="2" id="KW-0663">Pyridoxal phosphate</keyword>
<accession>A0A1F6CUV6</accession>
<dbReference type="Pfam" id="PF00291">
    <property type="entry name" value="PALP"/>
    <property type="match status" value="1"/>
</dbReference>
<evidence type="ECO:0000256" key="1">
    <source>
        <dbReference type="ARBA" id="ARBA00001933"/>
    </source>
</evidence>
<feature type="domain" description="Tryptophan synthase beta chain-like PALP" evidence="4">
    <location>
        <begin position="64"/>
        <end position="357"/>
    </location>
</feature>
<reference evidence="5 6" key="1">
    <citation type="journal article" date="2016" name="Nat. Commun.">
        <title>Thousands of microbial genomes shed light on interconnected biogeochemical processes in an aquifer system.</title>
        <authorList>
            <person name="Anantharaman K."/>
            <person name="Brown C.T."/>
            <person name="Hug L.A."/>
            <person name="Sharon I."/>
            <person name="Castelle C.J."/>
            <person name="Probst A.J."/>
            <person name="Thomas B.C."/>
            <person name="Singh A."/>
            <person name="Wilkins M.J."/>
            <person name="Karaoz U."/>
            <person name="Brodie E.L."/>
            <person name="Williams K.H."/>
            <person name="Hubbard S.S."/>
            <person name="Banfield J.F."/>
        </authorList>
    </citation>
    <scope>NUCLEOTIDE SEQUENCE [LARGE SCALE GENOMIC DNA]</scope>
    <source>
        <strain evidence="6">RIFCSPLOWO2_12_FULL_64_10</strain>
    </source>
</reference>
<evidence type="ECO:0000259" key="4">
    <source>
        <dbReference type="Pfam" id="PF00291"/>
    </source>
</evidence>
<dbReference type="InterPro" id="IPR050147">
    <property type="entry name" value="Ser/Thr_Dehydratase"/>
</dbReference>
<name>A0A1F6CUV6_HANXR</name>
<comment type="caution">
    <text evidence="5">The sequence shown here is derived from an EMBL/GenBank/DDBJ whole genome shotgun (WGS) entry which is preliminary data.</text>
</comment>
<gene>
    <name evidence="5" type="ORF">A3F84_06525</name>
</gene>
<dbReference type="Proteomes" id="UP000178606">
    <property type="component" value="Unassembled WGS sequence"/>
</dbReference>
<dbReference type="InterPro" id="IPR036052">
    <property type="entry name" value="TrpB-like_PALP_sf"/>
</dbReference>
<dbReference type="InterPro" id="IPR001926">
    <property type="entry name" value="TrpB-like_PALP"/>
</dbReference>
<keyword evidence="3" id="KW-0456">Lyase</keyword>
<evidence type="ECO:0000313" key="5">
    <source>
        <dbReference type="EMBL" id="OGG52870.1"/>
    </source>
</evidence>
<dbReference type="GO" id="GO:0003941">
    <property type="term" value="F:L-serine ammonia-lyase activity"/>
    <property type="evidence" value="ECO:0007669"/>
    <property type="project" value="TreeGrafter"/>
</dbReference>
<sequence length="371" mass="38995">MSDPFLRCAACDRAYALSDPVWRCACGGLLDAVAAPLLDPAAVGHRPPTLWRYREAMAVLGEPVTFGEGMTPLVRVPDPRAEVFYKLDYLFPSGSFKDRGAAALITHVRSLGVRRVVEDSSGNAGAAVAAYCARAGVACDIYAPASASRGKLAQIAACGAALHPIPGTREAVAAAALKAAGAGYYASHSYNPFFFQGTKTFAFEVCEQLGWRSPDALVLPAGNGTLLLGAYLGFSDLRAGGVIDRLPRLIAGQAEACAPVCEAFRQGLKAPVKVEKRETLAEGIAVAEPVRGGQMLKAVRETEGRMLAVPEEGTLKALRRAWRAGVYIEPTSAVALAAAEQWLDENPGGTVVVALTGSGLKATERIVQLLN</sequence>
<dbReference type="GO" id="GO:0006565">
    <property type="term" value="P:L-serine catabolic process"/>
    <property type="evidence" value="ECO:0007669"/>
    <property type="project" value="TreeGrafter"/>
</dbReference>
<dbReference type="PANTHER" id="PTHR48078">
    <property type="entry name" value="THREONINE DEHYDRATASE, MITOCHONDRIAL-RELATED"/>
    <property type="match status" value="1"/>
</dbReference>
<dbReference type="PROSITE" id="PS00165">
    <property type="entry name" value="DEHYDRATASE_SER_THR"/>
    <property type="match status" value="1"/>
</dbReference>